<dbReference type="RefSeq" id="WP_127027836.1">
    <property type="nucleotide sequence ID" value="NZ_RYFG02000111.1"/>
</dbReference>
<reference evidence="2 3" key="1">
    <citation type="journal article" date="2019" name="Antonie Van Leeuwenhoek">
        <title>Description of 'Ca. Methylobacter oryzae' KRF1, a novel species from the environmentally important Methylobacter clade 2.</title>
        <authorList>
            <person name="Khatri K."/>
            <person name="Mohite J.A."/>
            <person name="Pandit P.S."/>
            <person name="Bahulikar R."/>
            <person name="Rahalkar M.C."/>
        </authorList>
    </citation>
    <scope>NUCLEOTIDE SEQUENCE [LARGE SCALE GENOMIC DNA]</scope>
    <source>
        <strain evidence="2 3">KRF1</strain>
    </source>
</reference>
<protein>
    <recommendedName>
        <fullName evidence="4">Secreted protein</fullName>
    </recommendedName>
</protein>
<accession>A0ABY3C8K8</accession>
<organism evidence="2 3">
    <name type="scientific">Candidatus Methylobacter oryzae</name>
    <dbReference type="NCBI Taxonomy" id="2497749"/>
    <lineage>
        <taxon>Bacteria</taxon>
        <taxon>Pseudomonadati</taxon>
        <taxon>Pseudomonadota</taxon>
        <taxon>Gammaproteobacteria</taxon>
        <taxon>Methylococcales</taxon>
        <taxon>Methylococcaceae</taxon>
        <taxon>Methylobacter</taxon>
    </lineage>
</organism>
<evidence type="ECO:0000313" key="3">
    <source>
        <dbReference type="Proteomes" id="UP000733744"/>
    </source>
</evidence>
<gene>
    <name evidence="2" type="ORF">EKO24_016435</name>
</gene>
<dbReference type="Proteomes" id="UP000733744">
    <property type="component" value="Unassembled WGS sequence"/>
</dbReference>
<name>A0ABY3C8K8_9GAMM</name>
<keyword evidence="3" id="KW-1185">Reference proteome</keyword>
<sequence>MRKLILASVLALQAISSANAQPRLGEAANNPMVTRALMPMIYCEEVVIRDNLFLPKYDKRIWPLIMDGCGPEIRELQEVCVLVTDYQDDDCDIIANDLLRHHYRDIVNDMIREERGM</sequence>
<proteinExistence type="predicted"/>
<evidence type="ECO:0000256" key="1">
    <source>
        <dbReference type="SAM" id="SignalP"/>
    </source>
</evidence>
<keyword evidence="1" id="KW-0732">Signal</keyword>
<feature type="signal peptide" evidence="1">
    <location>
        <begin position="1"/>
        <end position="20"/>
    </location>
</feature>
<comment type="caution">
    <text evidence="2">The sequence shown here is derived from an EMBL/GenBank/DDBJ whole genome shotgun (WGS) entry which is preliminary data.</text>
</comment>
<evidence type="ECO:0000313" key="2">
    <source>
        <dbReference type="EMBL" id="TRW91502.1"/>
    </source>
</evidence>
<dbReference type="EMBL" id="RYFG02000111">
    <property type="protein sequence ID" value="TRW91502.1"/>
    <property type="molecule type" value="Genomic_DNA"/>
</dbReference>
<feature type="chain" id="PRO_5047114653" description="Secreted protein" evidence="1">
    <location>
        <begin position="21"/>
        <end position="117"/>
    </location>
</feature>
<evidence type="ECO:0008006" key="4">
    <source>
        <dbReference type="Google" id="ProtNLM"/>
    </source>
</evidence>